<evidence type="ECO:0000256" key="1">
    <source>
        <dbReference type="ARBA" id="ARBA00009156"/>
    </source>
</evidence>
<dbReference type="EC" id="2.7.1.17" evidence="9"/>
<dbReference type="CDD" id="cd07808">
    <property type="entry name" value="ASKHA_NBD_FGGY_EcXK-like"/>
    <property type="match status" value="1"/>
</dbReference>
<dbReference type="Proteomes" id="UP000295710">
    <property type="component" value="Unassembled WGS sequence"/>
</dbReference>
<dbReference type="PANTHER" id="PTHR43095">
    <property type="entry name" value="SUGAR KINASE"/>
    <property type="match status" value="1"/>
</dbReference>
<dbReference type="Pfam" id="PF02782">
    <property type="entry name" value="FGGY_C"/>
    <property type="match status" value="1"/>
</dbReference>
<evidence type="ECO:0000256" key="9">
    <source>
        <dbReference type="RuleBase" id="RU364073"/>
    </source>
</evidence>
<keyword evidence="7 9" id="KW-0119">Carbohydrate metabolism</keyword>
<keyword evidence="2 9" id="KW-0859">Xylose metabolism</keyword>
<comment type="caution">
    <text evidence="12">The sequence shown here is derived from an EMBL/GenBank/DDBJ whole genome shotgun (WGS) entry which is preliminary data.</text>
</comment>
<dbReference type="GO" id="GO:0004856">
    <property type="term" value="F:D-xylulokinase activity"/>
    <property type="evidence" value="ECO:0007669"/>
    <property type="project" value="UniProtKB-EC"/>
</dbReference>
<evidence type="ECO:0000256" key="3">
    <source>
        <dbReference type="ARBA" id="ARBA00022679"/>
    </source>
</evidence>
<proteinExistence type="inferred from homology"/>
<dbReference type="NCBIfam" id="TIGR01312">
    <property type="entry name" value="XylB"/>
    <property type="match status" value="1"/>
</dbReference>
<dbReference type="InterPro" id="IPR018485">
    <property type="entry name" value="FGGY_C"/>
</dbReference>
<organism evidence="12 13">
    <name type="scientific">Extibacter muris</name>
    <dbReference type="NCBI Taxonomy" id="1796622"/>
    <lineage>
        <taxon>Bacteria</taxon>
        <taxon>Bacillati</taxon>
        <taxon>Bacillota</taxon>
        <taxon>Clostridia</taxon>
        <taxon>Lachnospirales</taxon>
        <taxon>Lachnospiraceae</taxon>
        <taxon>Extibacter</taxon>
    </lineage>
</organism>
<feature type="domain" description="Carbohydrate kinase FGGY C-terminal" evidence="11">
    <location>
        <begin position="291"/>
        <end position="454"/>
    </location>
</feature>
<evidence type="ECO:0000256" key="6">
    <source>
        <dbReference type="ARBA" id="ARBA00022840"/>
    </source>
</evidence>
<evidence type="ECO:0000259" key="10">
    <source>
        <dbReference type="Pfam" id="PF00370"/>
    </source>
</evidence>
<comment type="catalytic activity">
    <reaction evidence="9">
        <text>D-xylulose + ATP = D-xylulose 5-phosphate + ADP + H(+)</text>
        <dbReference type="Rhea" id="RHEA:10964"/>
        <dbReference type="ChEBI" id="CHEBI:15378"/>
        <dbReference type="ChEBI" id="CHEBI:17140"/>
        <dbReference type="ChEBI" id="CHEBI:30616"/>
        <dbReference type="ChEBI" id="CHEBI:57737"/>
        <dbReference type="ChEBI" id="CHEBI:456216"/>
        <dbReference type="EC" id="2.7.1.17"/>
    </reaction>
</comment>
<dbReference type="Pfam" id="PF00370">
    <property type="entry name" value="FGGY_N"/>
    <property type="match status" value="1"/>
</dbReference>
<evidence type="ECO:0000313" key="13">
    <source>
        <dbReference type="Proteomes" id="UP000295710"/>
    </source>
</evidence>
<keyword evidence="3 8" id="KW-0808">Transferase</keyword>
<sequence>MSGAMEQYLLGIDIGTSACKVAVFDGNGRVQASASGSYNVYYPHPGWAEQNPEEWWQAVCSAVKSVIEKGKIKPSDIAGIGIDGQSWSAIPIDGDGNVLANTPIWMDTRAAAICEETGRRIGVKRIFDVCGNPFKPSYTTPKVLWYKEQMPEVYKNTDKVLQSNSYIAFKLTGEVTQELTQGYGHHCFSMRHGTWDKDMCRELGMEPDMLPDICASHQVIGTVTARAAAECGLAEGIPVVAGALDAACGTLGAGAIHPGETQEQGGQAGGMSICMDTYKADERLILSFHAVPGQWILQGGTVGGGGVMRWLEHEFADYERLKGKGTGKSSLELFNELAEKVSAGSDGVVFLPYMSGERSPIWDPHAKGVYYGLDFSKTKGHFIRAAMEGVALSLRHNLEVAEQAGASVSELRSMGGSANSLLWTQIKSDVTGKRIVVPSSDTATTLGAVILAGVGVGMYKSFDEAVNKTVAKKRYHEPDIGKQEIYTKNYRVYLKLYENLKAVMKGEE</sequence>
<evidence type="ECO:0000256" key="7">
    <source>
        <dbReference type="ARBA" id="ARBA00023277"/>
    </source>
</evidence>
<dbReference type="EMBL" id="SMMX01000022">
    <property type="protein sequence ID" value="TDA20383.1"/>
    <property type="molecule type" value="Genomic_DNA"/>
</dbReference>
<dbReference type="GO" id="GO:0042732">
    <property type="term" value="P:D-xylose metabolic process"/>
    <property type="evidence" value="ECO:0007669"/>
    <property type="project" value="UniProtKB-KW"/>
</dbReference>
<evidence type="ECO:0000256" key="8">
    <source>
        <dbReference type="RuleBase" id="RU003733"/>
    </source>
</evidence>
<dbReference type="GO" id="GO:0005524">
    <property type="term" value="F:ATP binding"/>
    <property type="evidence" value="ECO:0007669"/>
    <property type="project" value="UniProtKB-KW"/>
</dbReference>
<accession>A0A4R4FCI8</accession>
<feature type="domain" description="Carbohydrate kinase FGGY N-terminal" evidence="10">
    <location>
        <begin position="8"/>
        <end position="252"/>
    </location>
</feature>
<dbReference type="GO" id="GO:0005997">
    <property type="term" value="P:xylulose metabolic process"/>
    <property type="evidence" value="ECO:0007669"/>
    <property type="project" value="InterPro"/>
</dbReference>
<keyword evidence="5 8" id="KW-0418">Kinase</keyword>
<dbReference type="InterPro" id="IPR018483">
    <property type="entry name" value="Carb_kinase_FGGY_CS"/>
</dbReference>
<evidence type="ECO:0000256" key="5">
    <source>
        <dbReference type="ARBA" id="ARBA00022777"/>
    </source>
</evidence>
<dbReference type="Gene3D" id="3.30.420.40">
    <property type="match status" value="2"/>
</dbReference>
<keyword evidence="4 9" id="KW-0547">Nucleotide-binding</keyword>
<evidence type="ECO:0000256" key="4">
    <source>
        <dbReference type="ARBA" id="ARBA00022741"/>
    </source>
</evidence>
<dbReference type="InterPro" id="IPR043129">
    <property type="entry name" value="ATPase_NBD"/>
</dbReference>
<dbReference type="PIRSF" id="PIRSF000538">
    <property type="entry name" value="GlpK"/>
    <property type="match status" value="1"/>
</dbReference>
<keyword evidence="6 9" id="KW-0067">ATP-binding</keyword>
<gene>
    <name evidence="9 12" type="primary">xylB</name>
    <name evidence="12" type="ORF">E1963_17200</name>
</gene>
<dbReference type="InterPro" id="IPR000577">
    <property type="entry name" value="Carb_kinase_FGGY"/>
</dbReference>
<evidence type="ECO:0000313" key="12">
    <source>
        <dbReference type="EMBL" id="TDA20383.1"/>
    </source>
</evidence>
<evidence type="ECO:0000259" key="11">
    <source>
        <dbReference type="Pfam" id="PF02782"/>
    </source>
</evidence>
<dbReference type="AlphaFoldDB" id="A0A4R4FCI8"/>
<protein>
    <recommendedName>
        <fullName evidence="9">Xylulose kinase</fullName>
        <shortName evidence="9">Xylulokinase</shortName>
        <ecNumber evidence="9">2.7.1.17</ecNumber>
    </recommendedName>
</protein>
<reference evidence="12 13" key="1">
    <citation type="journal article" date="2016" name="Nat. Microbiol.">
        <title>The Mouse Intestinal Bacterial Collection (miBC) provides host-specific insight into cultured diversity and functional potential of the gut microbiota.</title>
        <authorList>
            <person name="Lagkouvardos I."/>
            <person name="Pukall R."/>
            <person name="Abt B."/>
            <person name="Foesel B.U."/>
            <person name="Meier-Kolthoff J.P."/>
            <person name="Kumar N."/>
            <person name="Bresciani A."/>
            <person name="Martinez I."/>
            <person name="Just S."/>
            <person name="Ziegler C."/>
            <person name="Brugiroux S."/>
            <person name="Garzetti D."/>
            <person name="Wenning M."/>
            <person name="Bui T.P."/>
            <person name="Wang J."/>
            <person name="Hugenholtz F."/>
            <person name="Plugge C.M."/>
            <person name="Peterson D.A."/>
            <person name="Hornef M.W."/>
            <person name="Baines J.F."/>
            <person name="Smidt H."/>
            <person name="Walter J."/>
            <person name="Kristiansen K."/>
            <person name="Nielsen H.B."/>
            <person name="Haller D."/>
            <person name="Overmann J."/>
            <person name="Stecher B."/>
            <person name="Clavel T."/>
        </authorList>
    </citation>
    <scope>NUCLEOTIDE SEQUENCE [LARGE SCALE GENOMIC DNA]</scope>
    <source>
        <strain evidence="12 13">DSM 28560</strain>
    </source>
</reference>
<dbReference type="SUPFAM" id="SSF53067">
    <property type="entry name" value="Actin-like ATPase domain"/>
    <property type="match status" value="2"/>
</dbReference>
<dbReference type="InterPro" id="IPR018484">
    <property type="entry name" value="FGGY_N"/>
</dbReference>
<name>A0A4R4FCI8_9FIRM</name>
<keyword evidence="13" id="KW-1185">Reference proteome</keyword>
<evidence type="ECO:0000256" key="2">
    <source>
        <dbReference type="ARBA" id="ARBA00022629"/>
    </source>
</evidence>
<dbReference type="PROSITE" id="PS00445">
    <property type="entry name" value="FGGY_KINASES_2"/>
    <property type="match status" value="1"/>
</dbReference>
<comment type="similarity">
    <text evidence="1 8">Belongs to the FGGY kinase family.</text>
</comment>
<dbReference type="InterPro" id="IPR006000">
    <property type="entry name" value="Xylulokinase"/>
</dbReference>
<dbReference type="InterPro" id="IPR050406">
    <property type="entry name" value="FGGY_Carb_Kinase"/>
</dbReference>